<reference evidence="3" key="1">
    <citation type="journal article" date="2018" name="Nat. Microbiol.">
        <title>Leveraging single-cell genomics to expand the fungal tree of life.</title>
        <authorList>
            <person name="Ahrendt S.R."/>
            <person name="Quandt C.A."/>
            <person name="Ciobanu D."/>
            <person name="Clum A."/>
            <person name="Salamov A."/>
            <person name="Andreopoulos B."/>
            <person name="Cheng J.F."/>
            <person name="Woyke T."/>
            <person name="Pelin A."/>
            <person name="Henrissat B."/>
            <person name="Reynolds N.K."/>
            <person name="Benny G.L."/>
            <person name="Smith M.E."/>
            <person name="James T.Y."/>
            <person name="Grigoriev I.V."/>
        </authorList>
    </citation>
    <scope>NUCLEOTIDE SEQUENCE [LARGE SCALE GENOMIC DNA]</scope>
    <source>
        <strain evidence="3">RSA 468</strain>
    </source>
</reference>
<evidence type="ECO:0000313" key="2">
    <source>
        <dbReference type="EMBL" id="RKP39754.1"/>
    </source>
</evidence>
<gene>
    <name evidence="2" type="ORF">BJ085DRAFT_34445</name>
</gene>
<evidence type="ECO:0000313" key="3">
    <source>
        <dbReference type="Proteomes" id="UP000268162"/>
    </source>
</evidence>
<keyword evidence="1" id="KW-0732">Signal</keyword>
<dbReference type="EMBL" id="ML002246">
    <property type="protein sequence ID" value="RKP39754.1"/>
    <property type="molecule type" value="Genomic_DNA"/>
</dbReference>
<name>A0A4Q0A153_9FUNG</name>
<dbReference type="OrthoDB" id="2342176at2759"/>
<sequence length="260" mass="28036">MWTIPRLLTLLAGLTLTVAHSQLGYPIPRSNGPRTATCGAGLGCKGPCESLRSATRINDLGYQKVYVARGQKLKVQWKRANHPGGFVRLALVPIEKSDSWDDFNTNVLKHSCYESHCGPDPGKPDEFGYGNGVGGGDCWTEVEVPAFYKDETVVTLQWIWYGGGVYYAQPEAGFGEYYNCADIVVKGGTTPTAVGKVAPVFEGKDYSNPTSNVCKYWSSNQVGVCSFAGRMPSPKSGDLLSESLEPCARGKSMTGKPAGF</sequence>
<feature type="chain" id="PRO_5020407689" description="Chitin-binding type-4 domain-containing protein" evidence="1">
    <location>
        <begin position="20"/>
        <end position="260"/>
    </location>
</feature>
<protein>
    <recommendedName>
        <fullName evidence="4">Chitin-binding type-4 domain-containing protein</fullName>
    </recommendedName>
</protein>
<feature type="signal peptide" evidence="1">
    <location>
        <begin position="1"/>
        <end position="19"/>
    </location>
</feature>
<evidence type="ECO:0000256" key="1">
    <source>
        <dbReference type="SAM" id="SignalP"/>
    </source>
</evidence>
<proteinExistence type="predicted"/>
<organism evidence="2 3">
    <name type="scientific">Dimargaris cristalligena</name>
    <dbReference type="NCBI Taxonomy" id="215637"/>
    <lineage>
        <taxon>Eukaryota</taxon>
        <taxon>Fungi</taxon>
        <taxon>Fungi incertae sedis</taxon>
        <taxon>Zoopagomycota</taxon>
        <taxon>Kickxellomycotina</taxon>
        <taxon>Dimargaritomycetes</taxon>
        <taxon>Dimargaritales</taxon>
        <taxon>Dimargaritaceae</taxon>
        <taxon>Dimargaris</taxon>
    </lineage>
</organism>
<dbReference type="STRING" id="215637.A0A4Q0A153"/>
<evidence type="ECO:0008006" key="4">
    <source>
        <dbReference type="Google" id="ProtNLM"/>
    </source>
</evidence>
<dbReference type="AlphaFoldDB" id="A0A4Q0A153"/>
<accession>A0A4Q0A153</accession>
<dbReference type="Proteomes" id="UP000268162">
    <property type="component" value="Unassembled WGS sequence"/>
</dbReference>
<keyword evidence="3" id="KW-1185">Reference proteome</keyword>